<dbReference type="SUPFAM" id="SSF63737">
    <property type="entry name" value="Leukotriene A4 hydrolase N-terminal domain"/>
    <property type="match status" value="2"/>
</dbReference>
<dbReference type="PRINTS" id="PR00756">
    <property type="entry name" value="ALADIPTASE"/>
</dbReference>
<accession>A0AAN7PI10</accession>
<feature type="domain" description="ERAP1-like C-terminal" evidence="24">
    <location>
        <begin position="517"/>
        <end position="732"/>
    </location>
</feature>
<feature type="chain" id="PRO_5042909480" description="Aminopeptidase N" evidence="22">
    <location>
        <begin position="20"/>
        <end position="1639"/>
    </location>
</feature>
<feature type="site" description="Transition state stabilizer" evidence="21">
    <location>
        <position position="1160"/>
    </location>
</feature>
<keyword evidence="10 22" id="KW-0732">Signal</keyword>
<dbReference type="Pfam" id="PF01433">
    <property type="entry name" value="Peptidase_M1"/>
    <property type="match status" value="2"/>
</dbReference>
<dbReference type="Proteomes" id="UP001353858">
    <property type="component" value="Unassembled WGS sequence"/>
</dbReference>
<dbReference type="GO" id="GO:0098552">
    <property type="term" value="C:side of membrane"/>
    <property type="evidence" value="ECO:0007669"/>
    <property type="project" value="UniProtKB-KW"/>
</dbReference>
<evidence type="ECO:0000256" key="2">
    <source>
        <dbReference type="ARBA" id="ARBA00004609"/>
    </source>
</evidence>
<dbReference type="FunFam" id="2.60.40.1910:FF:000008">
    <property type="entry name" value="Aminopeptidase"/>
    <property type="match status" value="1"/>
</dbReference>
<evidence type="ECO:0000256" key="12">
    <source>
        <dbReference type="ARBA" id="ARBA00022833"/>
    </source>
</evidence>
<dbReference type="Gene3D" id="1.25.50.20">
    <property type="match status" value="2"/>
</dbReference>
<comment type="cofactor">
    <cofactor evidence="20">
        <name>Zn(2+)</name>
        <dbReference type="ChEBI" id="CHEBI:29105"/>
    </cofactor>
    <text evidence="20">Binds 1 zinc ion per subunit.</text>
</comment>
<dbReference type="GO" id="GO:0005737">
    <property type="term" value="C:cytoplasm"/>
    <property type="evidence" value="ECO:0007669"/>
    <property type="project" value="TreeGrafter"/>
</dbReference>
<evidence type="ECO:0000256" key="22">
    <source>
        <dbReference type="SAM" id="SignalP"/>
    </source>
</evidence>
<keyword evidence="8" id="KW-0812">Transmembrane</keyword>
<evidence type="ECO:0000256" key="17">
    <source>
        <dbReference type="ARBA" id="ARBA00023180"/>
    </source>
</evidence>
<dbReference type="GO" id="GO:0008270">
    <property type="term" value="F:zinc ion binding"/>
    <property type="evidence" value="ECO:0007669"/>
    <property type="project" value="InterPro"/>
</dbReference>
<dbReference type="Gene3D" id="1.10.390.10">
    <property type="entry name" value="Neutral Protease Domain 2"/>
    <property type="match status" value="2"/>
</dbReference>
<comment type="subcellular location">
    <subcellularLocation>
        <location evidence="2">Cell membrane</location>
        <topology evidence="2">Lipid-anchor</topology>
        <topology evidence="2">GPI-anchor</topology>
    </subcellularLocation>
    <subcellularLocation>
        <location evidence="1">Membrane</location>
        <topology evidence="1">Single-pass type II membrane protein</topology>
    </subcellularLocation>
</comment>
<dbReference type="FunFam" id="1.10.390.10:FF:000013">
    <property type="entry name" value="Aminopeptidase N"/>
    <property type="match status" value="2"/>
</dbReference>
<protein>
    <recommendedName>
        <fullName evidence="28">Aminopeptidase N</fullName>
    </recommendedName>
</protein>
<evidence type="ECO:0000313" key="26">
    <source>
        <dbReference type="EMBL" id="KAK4880866.1"/>
    </source>
</evidence>
<keyword evidence="4" id="KW-0031">Aminopeptidase</keyword>
<evidence type="ECO:0000256" key="7">
    <source>
        <dbReference type="ARBA" id="ARBA00022670"/>
    </source>
</evidence>
<evidence type="ECO:0000256" key="15">
    <source>
        <dbReference type="ARBA" id="ARBA00023049"/>
    </source>
</evidence>
<reference evidence="27" key="1">
    <citation type="submission" date="2023-01" db="EMBL/GenBank/DDBJ databases">
        <title>Key to firefly adult light organ development and bioluminescence: homeobox transcription factors regulate luciferase expression and transportation to peroxisome.</title>
        <authorList>
            <person name="Fu X."/>
        </authorList>
    </citation>
    <scope>NUCLEOTIDE SEQUENCE [LARGE SCALE GENOMIC DNA]</scope>
</reference>
<dbReference type="GO" id="GO:0005886">
    <property type="term" value="C:plasma membrane"/>
    <property type="evidence" value="ECO:0007669"/>
    <property type="project" value="UniProtKB-SubCell"/>
</dbReference>
<feature type="binding site" evidence="20">
    <location>
        <position position="1078"/>
    </location>
    <ligand>
        <name>Zn(2+)</name>
        <dbReference type="ChEBI" id="CHEBI:29105"/>
        <note>catalytic</note>
    </ligand>
</feature>
<evidence type="ECO:0000256" key="16">
    <source>
        <dbReference type="ARBA" id="ARBA00023136"/>
    </source>
</evidence>
<feature type="binding site" evidence="20">
    <location>
        <position position="1101"/>
    </location>
    <ligand>
        <name>Zn(2+)</name>
        <dbReference type="ChEBI" id="CHEBI:29105"/>
        <note>catalytic</note>
    </ligand>
</feature>
<dbReference type="PANTHER" id="PTHR11533:SF294">
    <property type="entry name" value="THYROTROPIN-RELEASING HORMONE-DEGRADING ECTOENZYME"/>
    <property type="match status" value="1"/>
</dbReference>
<keyword evidence="9 20" id="KW-0479">Metal-binding</keyword>
<dbReference type="Pfam" id="PF11838">
    <property type="entry name" value="ERAP1_C"/>
    <property type="match status" value="2"/>
</dbReference>
<evidence type="ECO:0000256" key="18">
    <source>
        <dbReference type="ARBA" id="ARBA00023288"/>
    </source>
</evidence>
<gene>
    <name evidence="26" type="ORF">RN001_004185</name>
</gene>
<evidence type="ECO:0000256" key="14">
    <source>
        <dbReference type="ARBA" id="ARBA00022989"/>
    </source>
</evidence>
<dbReference type="InterPro" id="IPR045357">
    <property type="entry name" value="Aminopeptidase_N-like_N"/>
</dbReference>
<dbReference type="EMBL" id="JARPUR010000002">
    <property type="protein sequence ID" value="KAK4880866.1"/>
    <property type="molecule type" value="Genomic_DNA"/>
</dbReference>
<sequence>MIFVFVYTITLLLVKVCSCQHEDDFLPKTIKPLHYDLTIEPKLKETNYTNFYGSVLIEIEILGDTNFITLHAKKLTINESLITVSDYNKNQKAILNTSFDESKNFFTIHLSGSVKRGEKWNVSFGFFSGLLTDTKKGFYLVKYNDVSNEEKYATVTEFERINARQAFPCFDEPALKATFIVNLIRPNTSTSASNTPIQTSTDLGDGRCKDTFKKTKLMSTYLLAFIISEFKYTEVNNRVRILVRPEFMNYTNYMLSESQNLLRAMENYTGLPYALEKIDLVAIPDTYFLDGAMENWGLIIYAEKYLLCSNTSLLPDLQKCTTFTAHELAHQWFGNLVTPNKWNYIWLSEGFSTFFQYYIADKVEPNWRLMEQYVIEETLKALDNDIVPNTQPITSSFDKHGFNVSPFIYYCKASAIIRMTQHVLSEEIFQNGLQIYLRKNQFNSTDPKNLYNAFEKAVEEANASALLGDKTITEFLELWTTIAGHPIITVTRNYETGTVTFSQVSSSCNCSKIFCRLGFYRVNYDDTNWKRLVDFLHTDKFRVIPPVNRAQLINDVCNFARYRWVSYDIAFNLTTYLVQETDYIPMNSFLAQLDVLQMDLKDNDVFKRYVKKTLKATYDRLGLEEKTNDTHVDKLTRMKTLDWICRYEDVVCQNAGIKILKSQIFTNVSSNLEYPILCGGIQIATMEEWTTLLKIYYATSDIHQKTNYIKALACTKIEKIIIGLLDIIFNIELPITPNDRTAALLSIIEYSDIGLGLEALKLSGRLKHFPIKFYLAKVTEENLSFKFLKWLTFEVLNVTHFRGNSSIEIEVLENTPNVTLHAKDLNIDENSITVKNETGAIIQHRNCTIDEEKDLLIINLNKTLLKNETYNVIFGKFFGTMLKDKYGFFKAEYQTLKNTTAHLVLTEFSPMNARTAFPCFDETALKATFIINLIRPSGKMSASNMPLLKTIDLGNNRYQDVYQETPLMSTYLVAFIISSYKYTSSNGYVRILAPDDYVSDGSLDYILKESNAILAAFEEYTSIPYPLPKLDLVSIPNKYFVDGAMENWGLITYSDTYLHCPNSSSTDKFQVCVTYSAHEFSHQWFGNLVTPKKWNYLWLSEGFGSYFQYHIVDIIKPSWRLKEQFVLEVVHTAMSNDYSEEPIDFTFSEKDDFPNPVIYYQKASSIIRMTSHILTEDVFKEGLRLYLKNNQFKATEPLDLYNSYQEALRTAKKEYLLGNLTIKTILDTWTANLGFPIVTATRDYETGTVTFSQKNPSNCKGSNNVLWHIPISYVFSNKQNYDFNKTTADFWLSKANDTVNSSNSDGWFLVNKQATGYYRVNYDETNWKRIIKFLQSKDFQIIPPINRAQLINDAFYFVNDEALSSELLFNLTTYLVQETDYMPILTFLKNVGELNGNLKKVDDRMMFKTYLKKMLYASYLKLGIENKYTDTHVDRLHRKQVIPLLCAIEEICQNFALSKLRNWKEKSFLSKDFDASLLCGAIKVATLQDWEFLLNQYLSSKEPDLKKSYLHSLTCSKDSLIINRFLDEVFNLNNTMTPEDRSNSISNIGSNSKVGKAAVIEYLLKIKDDRKYKNAFSDDSAVLLELSVKEANVYMPLIKQQIKTIPIIFLNGDSSINNLAQKFLSWYLKYYPGNETTVV</sequence>
<dbReference type="InterPro" id="IPR034016">
    <property type="entry name" value="M1_APN-typ"/>
</dbReference>
<keyword evidence="13" id="KW-0735">Signal-anchor</keyword>
<dbReference type="InterPro" id="IPR027268">
    <property type="entry name" value="Peptidase_M4/M1_CTD_sf"/>
</dbReference>
<dbReference type="GO" id="GO:0006508">
    <property type="term" value="P:proteolysis"/>
    <property type="evidence" value="ECO:0007669"/>
    <property type="project" value="UniProtKB-KW"/>
</dbReference>
<feature type="domain" description="Peptidase M1 membrane alanine aminopeptidase" evidence="23">
    <location>
        <begin position="254"/>
        <end position="479"/>
    </location>
</feature>
<keyword evidence="6" id="KW-0336">GPI-anchor</keyword>
<evidence type="ECO:0008006" key="28">
    <source>
        <dbReference type="Google" id="ProtNLM"/>
    </source>
</evidence>
<evidence type="ECO:0000259" key="25">
    <source>
        <dbReference type="Pfam" id="PF17900"/>
    </source>
</evidence>
<dbReference type="InterPro" id="IPR042097">
    <property type="entry name" value="Aminopeptidase_N-like_N_sf"/>
</dbReference>
<feature type="signal peptide" evidence="22">
    <location>
        <begin position="1"/>
        <end position="19"/>
    </location>
</feature>
<dbReference type="InterPro" id="IPR014782">
    <property type="entry name" value="Peptidase_M1_dom"/>
</dbReference>
<comment type="similarity">
    <text evidence="3">Belongs to the peptidase M1 family.</text>
</comment>
<keyword evidence="16" id="KW-0472">Membrane</keyword>
<keyword evidence="27" id="KW-1185">Reference proteome</keyword>
<feature type="domain" description="Aminopeptidase N-like N-terminal" evidence="25">
    <location>
        <begin position="31"/>
        <end position="222"/>
    </location>
</feature>
<dbReference type="InterPro" id="IPR001930">
    <property type="entry name" value="Peptidase_M1"/>
</dbReference>
<evidence type="ECO:0000256" key="5">
    <source>
        <dbReference type="ARBA" id="ARBA00022475"/>
    </source>
</evidence>
<evidence type="ECO:0000256" key="9">
    <source>
        <dbReference type="ARBA" id="ARBA00022723"/>
    </source>
</evidence>
<keyword evidence="17" id="KW-0325">Glycoprotein</keyword>
<feature type="domain" description="Aminopeptidase N-like N-terminal" evidence="25">
    <location>
        <begin position="799"/>
        <end position="972"/>
    </location>
</feature>
<evidence type="ECO:0000256" key="13">
    <source>
        <dbReference type="ARBA" id="ARBA00022968"/>
    </source>
</evidence>
<keyword evidence="7" id="KW-0645">Protease</keyword>
<evidence type="ECO:0000256" key="19">
    <source>
        <dbReference type="PIRSR" id="PIRSR634016-1"/>
    </source>
</evidence>
<dbReference type="InterPro" id="IPR050344">
    <property type="entry name" value="Peptidase_M1_aminopeptidases"/>
</dbReference>
<dbReference type="GO" id="GO:0043171">
    <property type="term" value="P:peptide catabolic process"/>
    <property type="evidence" value="ECO:0007669"/>
    <property type="project" value="TreeGrafter"/>
</dbReference>
<keyword evidence="5" id="KW-1003">Cell membrane</keyword>
<evidence type="ECO:0000256" key="11">
    <source>
        <dbReference type="ARBA" id="ARBA00022801"/>
    </source>
</evidence>
<dbReference type="GO" id="GO:0070006">
    <property type="term" value="F:metalloaminopeptidase activity"/>
    <property type="evidence" value="ECO:0007669"/>
    <property type="project" value="TreeGrafter"/>
</dbReference>
<proteinExistence type="inferred from homology"/>
<evidence type="ECO:0000256" key="1">
    <source>
        <dbReference type="ARBA" id="ARBA00004606"/>
    </source>
</evidence>
<feature type="binding site" evidence="20">
    <location>
        <position position="1082"/>
    </location>
    <ligand>
        <name>Zn(2+)</name>
        <dbReference type="ChEBI" id="CHEBI:29105"/>
        <note>catalytic</note>
    </ligand>
</feature>
<dbReference type="Gene3D" id="2.60.40.1730">
    <property type="entry name" value="tricorn interacting facor f3 domain"/>
    <property type="match status" value="2"/>
</dbReference>
<evidence type="ECO:0000256" key="3">
    <source>
        <dbReference type="ARBA" id="ARBA00010136"/>
    </source>
</evidence>
<dbReference type="GO" id="GO:0042277">
    <property type="term" value="F:peptide binding"/>
    <property type="evidence" value="ECO:0007669"/>
    <property type="project" value="TreeGrafter"/>
</dbReference>
<evidence type="ECO:0000256" key="6">
    <source>
        <dbReference type="ARBA" id="ARBA00022622"/>
    </source>
</evidence>
<name>A0AAN7PI10_9COLE</name>
<evidence type="ECO:0000256" key="4">
    <source>
        <dbReference type="ARBA" id="ARBA00022438"/>
    </source>
</evidence>
<keyword evidence="15" id="KW-0482">Metalloprotease</keyword>
<dbReference type="PANTHER" id="PTHR11533">
    <property type="entry name" value="PROTEASE M1 ZINC METALLOPROTEASE"/>
    <property type="match status" value="1"/>
</dbReference>
<comment type="caution">
    <text evidence="26">The sequence shown here is derived from an EMBL/GenBank/DDBJ whole genome shotgun (WGS) entry which is preliminary data.</text>
</comment>
<dbReference type="SUPFAM" id="SSF55486">
    <property type="entry name" value="Metalloproteases ('zincins'), catalytic domain"/>
    <property type="match status" value="2"/>
</dbReference>
<dbReference type="FunFam" id="2.60.40.1730:FF:000012">
    <property type="entry name" value="Aminopeptidase N"/>
    <property type="match status" value="1"/>
</dbReference>
<dbReference type="InterPro" id="IPR024571">
    <property type="entry name" value="ERAP1-like_C_dom"/>
</dbReference>
<evidence type="ECO:0000256" key="10">
    <source>
        <dbReference type="ARBA" id="ARBA00022729"/>
    </source>
</evidence>
<dbReference type="GO" id="GO:0005615">
    <property type="term" value="C:extracellular space"/>
    <property type="evidence" value="ECO:0007669"/>
    <property type="project" value="TreeGrafter"/>
</dbReference>
<feature type="active site" description="Proton acceptor" evidence="19">
    <location>
        <position position="1079"/>
    </location>
</feature>
<keyword evidence="14" id="KW-1133">Transmembrane helix</keyword>
<feature type="domain" description="Peptidase M1 membrane alanine aminopeptidase" evidence="23">
    <location>
        <begin position="1007"/>
        <end position="1229"/>
    </location>
</feature>
<organism evidence="26 27">
    <name type="scientific">Aquatica leii</name>
    <dbReference type="NCBI Taxonomy" id="1421715"/>
    <lineage>
        <taxon>Eukaryota</taxon>
        <taxon>Metazoa</taxon>
        <taxon>Ecdysozoa</taxon>
        <taxon>Arthropoda</taxon>
        <taxon>Hexapoda</taxon>
        <taxon>Insecta</taxon>
        <taxon>Pterygota</taxon>
        <taxon>Neoptera</taxon>
        <taxon>Endopterygota</taxon>
        <taxon>Coleoptera</taxon>
        <taxon>Polyphaga</taxon>
        <taxon>Elateriformia</taxon>
        <taxon>Elateroidea</taxon>
        <taxon>Lampyridae</taxon>
        <taxon>Luciolinae</taxon>
        <taxon>Aquatica</taxon>
    </lineage>
</organism>
<evidence type="ECO:0000259" key="23">
    <source>
        <dbReference type="Pfam" id="PF01433"/>
    </source>
</evidence>
<evidence type="ECO:0000256" key="20">
    <source>
        <dbReference type="PIRSR" id="PIRSR634016-3"/>
    </source>
</evidence>
<evidence type="ECO:0000256" key="8">
    <source>
        <dbReference type="ARBA" id="ARBA00022692"/>
    </source>
</evidence>
<dbReference type="CDD" id="cd09601">
    <property type="entry name" value="M1_APN-Q_like"/>
    <property type="match status" value="2"/>
</dbReference>
<evidence type="ECO:0000259" key="24">
    <source>
        <dbReference type="Pfam" id="PF11838"/>
    </source>
</evidence>
<keyword evidence="18" id="KW-0449">Lipoprotein</keyword>
<keyword evidence="11" id="KW-0378">Hydrolase</keyword>
<evidence type="ECO:0000313" key="27">
    <source>
        <dbReference type="Proteomes" id="UP001353858"/>
    </source>
</evidence>
<keyword evidence="12 20" id="KW-0862">Zinc</keyword>
<dbReference type="Gene3D" id="2.60.40.1910">
    <property type="match status" value="1"/>
</dbReference>
<dbReference type="Pfam" id="PF17900">
    <property type="entry name" value="Peptidase_M1_N"/>
    <property type="match status" value="2"/>
</dbReference>
<evidence type="ECO:0000256" key="21">
    <source>
        <dbReference type="PIRSR" id="PIRSR634016-4"/>
    </source>
</evidence>
<feature type="domain" description="ERAP1-like C-terminal" evidence="24">
    <location>
        <begin position="1307"/>
        <end position="1564"/>
    </location>
</feature>